<dbReference type="Pfam" id="PF06441">
    <property type="entry name" value="EHN"/>
    <property type="match status" value="1"/>
</dbReference>
<sequence length="388" mass="42438">MTNIDSTSQVRPYRIEIPQAELDDLRDRLRRTRWAPELPGTGWERGVPTGYLRGLAEYWAGDFDWRAQEAALNAYPQFTTTVDGANVHFLHVRSAEPDATPLMLIHGWPGSVVEFLDLIGPLTDPVAHGGAPADAFHVVIPSLPGYGFSGPLPGTGWTDGRTAAALTELMARLGYDRYGVQGGDVGAFIAPLMGRAAPENVIGVHVNALLTFPTGDPAIMGALTEAERGRLAGMQEWQEKLGAYLQLQGTRPQTIAAALHDSPAGQLAWIVEKFKDWTDPKAELPEDAVDRDRILADVSIFWFTGTAGSSAHTYFERFNDFSAWAPKERGTVPTAAAVFPPDFSIRPLADQVHNIVRWSEFGHGGHFAALETPEVLVAELREFFRDLG</sequence>
<organism evidence="6 7">
    <name type="scientific">Nonomuraea zeae</name>
    <dbReference type="NCBI Taxonomy" id="1642303"/>
    <lineage>
        <taxon>Bacteria</taxon>
        <taxon>Bacillati</taxon>
        <taxon>Actinomycetota</taxon>
        <taxon>Actinomycetes</taxon>
        <taxon>Streptosporangiales</taxon>
        <taxon>Streptosporangiaceae</taxon>
        <taxon>Nonomuraea</taxon>
    </lineage>
</organism>
<keyword evidence="2" id="KW-0058">Aromatic hydrocarbons catabolism</keyword>
<reference evidence="6 7" key="1">
    <citation type="submission" date="2019-05" db="EMBL/GenBank/DDBJ databases">
        <title>Draft genome sequence of Nonomuraea zeae DSM 100528.</title>
        <authorList>
            <person name="Saricaoglu S."/>
            <person name="Isik K."/>
        </authorList>
    </citation>
    <scope>NUCLEOTIDE SEQUENCE [LARGE SCALE GENOMIC DNA]</scope>
    <source>
        <strain evidence="6 7">DSM 100528</strain>
    </source>
</reference>
<dbReference type="GO" id="GO:0097176">
    <property type="term" value="P:epoxide metabolic process"/>
    <property type="evidence" value="ECO:0007669"/>
    <property type="project" value="TreeGrafter"/>
</dbReference>
<dbReference type="RefSeq" id="WP_138695159.1">
    <property type="nucleotide sequence ID" value="NZ_JBHSAZ010000089.1"/>
</dbReference>
<accession>A0A5S4G1V4</accession>
<dbReference type="InterPro" id="IPR029058">
    <property type="entry name" value="AB_hydrolase_fold"/>
</dbReference>
<evidence type="ECO:0000256" key="1">
    <source>
        <dbReference type="ARBA" id="ARBA00010088"/>
    </source>
</evidence>
<proteinExistence type="inferred from homology"/>
<feature type="domain" description="Epoxide hydrolase N-terminal" evidence="5">
    <location>
        <begin position="10"/>
        <end position="115"/>
    </location>
</feature>
<dbReference type="EMBL" id="VCKX01000180">
    <property type="protein sequence ID" value="TMR27005.1"/>
    <property type="molecule type" value="Genomic_DNA"/>
</dbReference>
<evidence type="ECO:0000256" key="3">
    <source>
        <dbReference type="ARBA" id="ARBA00022801"/>
    </source>
</evidence>
<dbReference type="OrthoDB" id="5171248at2"/>
<evidence type="ECO:0000313" key="6">
    <source>
        <dbReference type="EMBL" id="TMR27005.1"/>
    </source>
</evidence>
<dbReference type="PIRSF" id="PIRSF001112">
    <property type="entry name" value="Epoxide_hydrolase"/>
    <property type="match status" value="1"/>
</dbReference>
<dbReference type="PANTHER" id="PTHR21661:SF35">
    <property type="entry name" value="EPOXIDE HYDROLASE"/>
    <property type="match status" value="1"/>
</dbReference>
<dbReference type="PRINTS" id="PR00412">
    <property type="entry name" value="EPOXHYDRLASE"/>
</dbReference>
<keyword evidence="3 6" id="KW-0378">Hydrolase</keyword>
<evidence type="ECO:0000259" key="5">
    <source>
        <dbReference type="Pfam" id="PF06441"/>
    </source>
</evidence>
<gene>
    <name evidence="6" type="ORF">ETD85_40645</name>
</gene>
<comment type="similarity">
    <text evidence="1">Belongs to the peptidase S33 family.</text>
</comment>
<evidence type="ECO:0000313" key="7">
    <source>
        <dbReference type="Proteomes" id="UP000306628"/>
    </source>
</evidence>
<feature type="active site" description="Proton acceptor" evidence="4">
    <location>
        <position position="366"/>
    </location>
</feature>
<dbReference type="GO" id="GO:0004301">
    <property type="term" value="F:epoxide hydrolase activity"/>
    <property type="evidence" value="ECO:0007669"/>
    <property type="project" value="TreeGrafter"/>
</dbReference>
<dbReference type="SUPFAM" id="SSF53474">
    <property type="entry name" value="alpha/beta-Hydrolases"/>
    <property type="match status" value="1"/>
</dbReference>
<dbReference type="Proteomes" id="UP000306628">
    <property type="component" value="Unassembled WGS sequence"/>
</dbReference>
<dbReference type="InterPro" id="IPR000639">
    <property type="entry name" value="Epox_hydrolase-like"/>
</dbReference>
<keyword evidence="7" id="KW-1185">Reference proteome</keyword>
<evidence type="ECO:0000256" key="4">
    <source>
        <dbReference type="PIRSR" id="PIRSR001112-1"/>
    </source>
</evidence>
<dbReference type="PANTHER" id="PTHR21661">
    <property type="entry name" value="EPOXIDE HYDROLASE 1-RELATED"/>
    <property type="match status" value="1"/>
</dbReference>
<evidence type="ECO:0000256" key="2">
    <source>
        <dbReference type="ARBA" id="ARBA00022797"/>
    </source>
</evidence>
<comment type="caution">
    <text evidence="6">The sequence shown here is derived from an EMBL/GenBank/DDBJ whole genome shotgun (WGS) entry which is preliminary data.</text>
</comment>
<feature type="active site" description="Nucleophile" evidence="4">
    <location>
        <position position="184"/>
    </location>
</feature>
<dbReference type="InterPro" id="IPR010497">
    <property type="entry name" value="Epoxide_hydro_N"/>
</dbReference>
<dbReference type="InterPro" id="IPR016292">
    <property type="entry name" value="Epoxide_hydrolase"/>
</dbReference>
<dbReference type="AlphaFoldDB" id="A0A5S4G1V4"/>
<feature type="active site" description="Proton donor" evidence="4">
    <location>
        <position position="314"/>
    </location>
</feature>
<protein>
    <submittedName>
        <fullName evidence="6">Epoxide hydrolase</fullName>
    </submittedName>
</protein>
<dbReference type="Gene3D" id="3.40.50.1820">
    <property type="entry name" value="alpha/beta hydrolase"/>
    <property type="match status" value="1"/>
</dbReference>
<name>A0A5S4G1V4_9ACTN</name>